<dbReference type="InterPro" id="IPR052275">
    <property type="entry name" value="Mt_Fe-S_assembly_factor"/>
</dbReference>
<protein>
    <submittedName>
        <fullName evidence="4">Bola-like protein</fullName>
    </submittedName>
</protein>
<dbReference type="Gene3D" id="3.30.300.90">
    <property type="entry name" value="BolA-like"/>
    <property type="match status" value="1"/>
</dbReference>
<dbReference type="PANTHER" id="PTHR46188">
    <property type="entry name" value="BOLA-LIKE PROTEIN 3"/>
    <property type="match status" value="1"/>
</dbReference>
<evidence type="ECO:0000313" key="4">
    <source>
        <dbReference type="EMBL" id="PWN90220.1"/>
    </source>
</evidence>
<dbReference type="SUPFAM" id="SSF82657">
    <property type="entry name" value="BolA-like"/>
    <property type="match status" value="1"/>
</dbReference>
<feature type="compositionally biased region" description="Polar residues" evidence="3">
    <location>
        <begin position="118"/>
        <end position="131"/>
    </location>
</feature>
<sequence>MVSQADLEVAIRDKVQNVSALVVSDVSGGCGQAYDVIIVSDVFEGLPTLKRHRMVNDLLKEQIAQLHAFSQKTYTTKQYAELSGSSSSSSAVPTEKARPAMLDTSVAQRGARVHHRTTSSNVSVPELTLTTDGPDESSFSGASASSSSRPITPSDSQTTTLPDMGSGNTSISPGAGSSISRLHYNRVTSVEFWSGLRDYLEKSFIGQQDGSASPSPSPGHVKGEAELIKVFEDFLQSQKVHLSASDVAKVRDGTGMFGM</sequence>
<dbReference type="GO" id="GO:0005759">
    <property type="term" value="C:mitochondrial matrix"/>
    <property type="evidence" value="ECO:0007669"/>
    <property type="project" value="TreeGrafter"/>
</dbReference>
<dbReference type="AlphaFoldDB" id="A0A316YKY5"/>
<gene>
    <name evidence="4" type="ORF">FA10DRAFT_266706</name>
</gene>
<name>A0A316YKY5_9BASI</name>
<dbReference type="GeneID" id="37043522"/>
<evidence type="ECO:0000313" key="5">
    <source>
        <dbReference type="Proteomes" id="UP000245768"/>
    </source>
</evidence>
<feature type="compositionally biased region" description="Low complexity" evidence="3">
    <location>
        <begin position="137"/>
        <end position="156"/>
    </location>
</feature>
<reference evidence="4 5" key="1">
    <citation type="journal article" date="2018" name="Mol. Biol. Evol.">
        <title>Broad Genomic Sampling Reveals a Smut Pathogenic Ancestry of the Fungal Clade Ustilaginomycotina.</title>
        <authorList>
            <person name="Kijpornyongpan T."/>
            <person name="Mondo S.J."/>
            <person name="Barry K."/>
            <person name="Sandor L."/>
            <person name="Lee J."/>
            <person name="Lipzen A."/>
            <person name="Pangilinan J."/>
            <person name="LaButti K."/>
            <person name="Hainaut M."/>
            <person name="Henrissat B."/>
            <person name="Grigoriev I.V."/>
            <person name="Spatafora J.W."/>
            <person name="Aime M.C."/>
        </authorList>
    </citation>
    <scope>NUCLEOTIDE SEQUENCE [LARGE SCALE GENOMIC DNA]</scope>
    <source>
        <strain evidence="4 5">MCA 4198</strain>
    </source>
</reference>
<dbReference type="STRING" id="215250.A0A316YKY5"/>
<comment type="similarity">
    <text evidence="1 2">Belongs to the BolA/IbaG family.</text>
</comment>
<evidence type="ECO:0000256" key="2">
    <source>
        <dbReference type="RuleBase" id="RU003860"/>
    </source>
</evidence>
<organism evidence="4 5">
    <name type="scientific">Acaromyces ingoldii</name>
    <dbReference type="NCBI Taxonomy" id="215250"/>
    <lineage>
        <taxon>Eukaryota</taxon>
        <taxon>Fungi</taxon>
        <taxon>Dikarya</taxon>
        <taxon>Basidiomycota</taxon>
        <taxon>Ustilaginomycotina</taxon>
        <taxon>Exobasidiomycetes</taxon>
        <taxon>Exobasidiales</taxon>
        <taxon>Cryptobasidiaceae</taxon>
        <taxon>Acaromyces</taxon>
    </lineage>
</organism>
<dbReference type="Proteomes" id="UP000245768">
    <property type="component" value="Unassembled WGS sequence"/>
</dbReference>
<dbReference type="RefSeq" id="XP_025377418.1">
    <property type="nucleotide sequence ID" value="XM_025521606.1"/>
</dbReference>
<dbReference type="EMBL" id="KZ819636">
    <property type="protein sequence ID" value="PWN90220.1"/>
    <property type="molecule type" value="Genomic_DNA"/>
</dbReference>
<keyword evidence="5" id="KW-1185">Reference proteome</keyword>
<dbReference type="InterPro" id="IPR002634">
    <property type="entry name" value="BolA"/>
</dbReference>
<feature type="region of interest" description="Disordered" evidence="3">
    <location>
        <begin position="106"/>
        <end position="178"/>
    </location>
</feature>
<evidence type="ECO:0000256" key="3">
    <source>
        <dbReference type="SAM" id="MobiDB-lite"/>
    </source>
</evidence>
<evidence type="ECO:0000256" key="1">
    <source>
        <dbReference type="ARBA" id="ARBA00005578"/>
    </source>
</evidence>
<dbReference type="OrthoDB" id="4983at2759"/>
<dbReference type="Pfam" id="PF01722">
    <property type="entry name" value="BolA"/>
    <property type="match status" value="1"/>
</dbReference>
<dbReference type="InParanoid" id="A0A316YKY5"/>
<accession>A0A316YKY5</accession>
<feature type="compositionally biased region" description="Polar residues" evidence="3">
    <location>
        <begin position="157"/>
        <end position="178"/>
    </location>
</feature>
<dbReference type="InterPro" id="IPR036065">
    <property type="entry name" value="BolA-like_sf"/>
</dbReference>
<dbReference type="PANTHER" id="PTHR46188:SF1">
    <property type="entry name" value="BOLA-LIKE PROTEIN 3"/>
    <property type="match status" value="1"/>
</dbReference>
<proteinExistence type="inferred from homology"/>